<dbReference type="PATRIC" id="fig|1549748.8.peg.2932"/>
<evidence type="ECO:0000313" key="2">
    <source>
        <dbReference type="Proteomes" id="UP000034491"/>
    </source>
</evidence>
<dbReference type="SUPFAM" id="SSF143410">
    <property type="entry name" value="DOPA-like"/>
    <property type="match status" value="1"/>
</dbReference>
<dbReference type="PANTHER" id="PTHR36423:SF2">
    <property type="entry name" value="AFR070WP"/>
    <property type="match status" value="1"/>
</dbReference>
<dbReference type="STRING" id="1549748.WH95_18295"/>
<dbReference type="GO" id="GO:0051213">
    <property type="term" value="F:dioxygenase activity"/>
    <property type="evidence" value="ECO:0007669"/>
    <property type="project" value="UniProtKB-KW"/>
</dbReference>
<dbReference type="PANTHER" id="PTHR36423">
    <property type="entry name" value="AFR070WP"/>
    <property type="match status" value="1"/>
</dbReference>
<keyword evidence="1" id="KW-0560">Oxidoreductase</keyword>
<reference evidence="1 2" key="1">
    <citation type="submission" date="2015-03" db="EMBL/GenBank/DDBJ databases">
        <title>Genome sequence of Kiloniella sp. P1-1, isolated from the gut microflora of Pacific white shrimp, Penaeus vannamei.</title>
        <authorList>
            <person name="Shao Z."/>
            <person name="Wang L."/>
            <person name="Li X."/>
        </authorList>
    </citation>
    <scope>NUCLEOTIDE SEQUENCE [LARGE SCALE GENOMIC DNA]</scope>
    <source>
        <strain evidence="1 2">P1-1</strain>
    </source>
</reference>
<organism evidence="1 2">
    <name type="scientific">Kiloniella litopenaei</name>
    <dbReference type="NCBI Taxonomy" id="1549748"/>
    <lineage>
        <taxon>Bacteria</taxon>
        <taxon>Pseudomonadati</taxon>
        <taxon>Pseudomonadota</taxon>
        <taxon>Alphaproteobacteria</taxon>
        <taxon>Rhodospirillales</taxon>
        <taxon>Kiloniellaceae</taxon>
        <taxon>Kiloniella</taxon>
    </lineage>
</organism>
<sequence>MVCPYDYHVHFYFDQNTVTSARQICEDVRDKFSVPMGRVHEKNVGPHPRWSCVLTVPVEKFGDVISWVSLNRAGLTVFIHPNTGDDLKDHRDHAIWMGEMLALDLTVFD</sequence>
<dbReference type="PIRSF" id="PIRSF028139">
    <property type="entry name" value="DOPA-diox_rel_Mll2280"/>
    <property type="match status" value="1"/>
</dbReference>
<dbReference type="OrthoDB" id="572228at2"/>
<accession>A0A0M2R634</accession>
<dbReference type="Gene3D" id="3.30.70.1240">
    <property type="entry name" value="DOPA-like domains"/>
    <property type="match status" value="1"/>
</dbReference>
<evidence type="ECO:0000313" key="1">
    <source>
        <dbReference type="EMBL" id="KKJ75465.1"/>
    </source>
</evidence>
<keyword evidence="1" id="KW-0223">Dioxygenase</keyword>
<dbReference type="Pfam" id="PF08883">
    <property type="entry name" value="DOPA_dioxygen"/>
    <property type="match status" value="1"/>
</dbReference>
<dbReference type="EMBL" id="LANI01000032">
    <property type="protein sequence ID" value="KKJ75465.1"/>
    <property type="molecule type" value="Genomic_DNA"/>
</dbReference>
<keyword evidence="2" id="KW-1185">Reference proteome</keyword>
<dbReference type="InterPro" id="IPR023389">
    <property type="entry name" value="DOPA-like_sf"/>
</dbReference>
<gene>
    <name evidence="1" type="ORF">WH95_18295</name>
</gene>
<proteinExistence type="predicted"/>
<comment type="caution">
    <text evidence="1">The sequence shown here is derived from an EMBL/GenBank/DDBJ whole genome shotgun (WGS) entry which is preliminary data.</text>
</comment>
<dbReference type="Proteomes" id="UP000034491">
    <property type="component" value="Unassembled WGS sequence"/>
</dbReference>
<dbReference type="AlphaFoldDB" id="A0A0M2R634"/>
<protein>
    <submittedName>
        <fullName evidence="1">4,5-dioxygenase</fullName>
    </submittedName>
</protein>
<name>A0A0M2R634_9PROT</name>
<dbReference type="InterPro" id="IPR014980">
    <property type="entry name" value="DOPA_dioxygen"/>
</dbReference>